<dbReference type="InterPro" id="IPR050979">
    <property type="entry name" value="LD-transpeptidase"/>
</dbReference>
<feature type="transmembrane region" description="Helical" evidence="8">
    <location>
        <begin position="20"/>
        <end position="42"/>
    </location>
</feature>
<dbReference type="GO" id="GO:0016740">
    <property type="term" value="F:transferase activity"/>
    <property type="evidence" value="ECO:0007669"/>
    <property type="project" value="UniProtKB-KW"/>
</dbReference>
<dbReference type="GO" id="GO:0005576">
    <property type="term" value="C:extracellular region"/>
    <property type="evidence" value="ECO:0007669"/>
    <property type="project" value="TreeGrafter"/>
</dbReference>
<sequence>MSTEGHSGSDMQLVYRRRRITVLVAAIVAVVLSVTMLCVQTVTALDAIARLQGRSGEGSQSASSASFPASRTSRSGGADGTGGASPSRRASDDSDRQAADKKAAQDGSGDAGGQGSADPGNGGQNAQAAAVDWRSPSGGTQPDLSTLDDLSVTVSIADQRVAVLSGGRTVYTMIASTGMDGTTPTGDFVIGARGDHFYNPTEGMGADYWVAFLGTTYLFHSVPTYENMGDYIEKEALKLGRPASHGCVRLTVADAQWLYGQLPEGTPVHIG</sequence>
<evidence type="ECO:0000256" key="8">
    <source>
        <dbReference type="SAM" id="Phobius"/>
    </source>
</evidence>
<dbReference type="GO" id="GO:0071972">
    <property type="term" value="F:peptidoglycan L,D-transpeptidase activity"/>
    <property type="evidence" value="ECO:0007669"/>
    <property type="project" value="TreeGrafter"/>
</dbReference>
<dbReference type="Pfam" id="PF03734">
    <property type="entry name" value="YkuD"/>
    <property type="match status" value="1"/>
</dbReference>
<dbReference type="Gene3D" id="2.40.440.10">
    <property type="entry name" value="L,D-transpeptidase catalytic domain-like"/>
    <property type="match status" value="1"/>
</dbReference>
<dbReference type="CDD" id="cd16913">
    <property type="entry name" value="YkuD_like"/>
    <property type="match status" value="1"/>
</dbReference>
<feature type="compositionally biased region" description="Low complexity" evidence="7">
    <location>
        <begin position="54"/>
        <end position="75"/>
    </location>
</feature>
<keyword evidence="3 6" id="KW-0133">Cell shape</keyword>
<dbReference type="InterPro" id="IPR005490">
    <property type="entry name" value="LD_TPept_cat_dom"/>
</dbReference>
<evidence type="ECO:0000256" key="3">
    <source>
        <dbReference type="ARBA" id="ARBA00022960"/>
    </source>
</evidence>
<dbReference type="SUPFAM" id="SSF141523">
    <property type="entry name" value="L,D-transpeptidase catalytic domain-like"/>
    <property type="match status" value="1"/>
</dbReference>
<dbReference type="RefSeq" id="WP_033519781.1">
    <property type="nucleotide sequence ID" value="NZ_CAUPKV010000044.1"/>
</dbReference>
<feature type="compositionally biased region" description="Basic and acidic residues" evidence="7">
    <location>
        <begin position="89"/>
        <end position="104"/>
    </location>
</feature>
<comment type="caution">
    <text evidence="10">The sequence shown here is derived from an EMBL/GenBank/DDBJ whole genome shotgun (WGS) entry which is preliminary data.</text>
</comment>
<evidence type="ECO:0000256" key="4">
    <source>
        <dbReference type="ARBA" id="ARBA00022984"/>
    </source>
</evidence>
<dbReference type="PROSITE" id="PS52029">
    <property type="entry name" value="LD_TPASE"/>
    <property type="match status" value="1"/>
</dbReference>
<proteinExistence type="predicted"/>
<evidence type="ECO:0000256" key="1">
    <source>
        <dbReference type="ARBA" id="ARBA00004752"/>
    </source>
</evidence>
<dbReference type="EMBL" id="JGZO01000010">
    <property type="protein sequence ID" value="KFI94248.1"/>
    <property type="molecule type" value="Genomic_DNA"/>
</dbReference>
<evidence type="ECO:0000256" key="5">
    <source>
        <dbReference type="ARBA" id="ARBA00023316"/>
    </source>
</evidence>
<evidence type="ECO:0000256" key="2">
    <source>
        <dbReference type="ARBA" id="ARBA00022679"/>
    </source>
</evidence>
<feature type="active site" description="Proton donor/acceptor" evidence="6">
    <location>
        <position position="220"/>
    </location>
</feature>
<feature type="domain" description="L,D-TPase catalytic" evidence="9">
    <location>
        <begin position="150"/>
        <end position="271"/>
    </location>
</feature>
<dbReference type="AlphaFoldDB" id="A0A087DFE8"/>
<dbReference type="GO" id="GO:0008360">
    <property type="term" value="P:regulation of cell shape"/>
    <property type="evidence" value="ECO:0007669"/>
    <property type="project" value="UniProtKB-UniRule"/>
</dbReference>
<dbReference type="UniPathway" id="UPA00219"/>
<accession>A0A087DFE8</accession>
<dbReference type="GO" id="GO:0071555">
    <property type="term" value="P:cell wall organization"/>
    <property type="evidence" value="ECO:0007669"/>
    <property type="project" value="UniProtKB-UniRule"/>
</dbReference>
<feature type="active site" description="Nucleophile" evidence="6">
    <location>
        <position position="247"/>
    </location>
</feature>
<evidence type="ECO:0000313" key="11">
    <source>
        <dbReference type="Proteomes" id="UP000029033"/>
    </source>
</evidence>
<comment type="pathway">
    <text evidence="1 6">Cell wall biogenesis; peptidoglycan biosynthesis.</text>
</comment>
<organism evidence="10 11">
    <name type="scientific">Bifidobacterium scardovii</name>
    <dbReference type="NCBI Taxonomy" id="158787"/>
    <lineage>
        <taxon>Bacteria</taxon>
        <taxon>Bacillati</taxon>
        <taxon>Actinomycetota</taxon>
        <taxon>Actinomycetes</taxon>
        <taxon>Bifidobacteriales</taxon>
        <taxon>Bifidobacteriaceae</taxon>
        <taxon>Bifidobacterium</taxon>
    </lineage>
</organism>
<dbReference type="GO" id="GO:0018104">
    <property type="term" value="P:peptidoglycan-protein cross-linking"/>
    <property type="evidence" value="ECO:0007669"/>
    <property type="project" value="TreeGrafter"/>
</dbReference>
<reference evidence="10 11" key="1">
    <citation type="submission" date="2014-03" db="EMBL/GenBank/DDBJ databases">
        <title>Genomics of Bifidobacteria.</title>
        <authorList>
            <person name="Ventura M."/>
            <person name="Milani C."/>
            <person name="Lugli G.A."/>
        </authorList>
    </citation>
    <scope>NUCLEOTIDE SEQUENCE [LARGE SCALE GENOMIC DNA]</scope>
    <source>
        <strain evidence="10 11">LMG 21589</strain>
    </source>
</reference>
<feature type="region of interest" description="Disordered" evidence="7">
    <location>
        <begin position="54"/>
        <end position="146"/>
    </location>
</feature>
<name>A0A087DFE8_9BIFI</name>
<keyword evidence="8" id="KW-0812">Transmembrane</keyword>
<protein>
    <submittedName>
        <fullName evidence="10">ErfK/YbiS/YcfS/YnhG family protein</fullName>
    </submittedName>
</protein>
<gene>
    <name evidence="10" type="ORF">BSCA_2367</name>
</gene>
<evidence type="ECO:0000256" key="6">
    <source>
        <dbReference type="PROSITE-ProRule" id="PRU01373"/>
    </source>
</evidence>
<keyword evidence="2" id="KW-0808">Transferase</keyword>
<keyword evidence="8" id="KW-1133">Transmembrane helix</keyword>
<dbReference type="Proteomes" id="UP000029033">
    <property type="component" value="Unassembled WGS sequence"/>
</dbReference>
<dbReference type="PANTHER" id="PTHR30582">
    <property type="entry name" value="L,D-TRANSPEPTIDASE"/>
    <property type="match status" value="1"/>
</dbReference>
<dbReference type="GeneID" id="85166075"/>
<dbReference type="PANTHER" id="PTHR30582:SF2">
    <property type="entry name" value="L,D-TRANSPEPTIDASE YCIB-RELATED"/>
    <property type="match status" value="1"/>
</dbReference>
<dbReference type="InterPro" id="IPR038063">
    <property type="entry name" value="Transpep_catalytic_dom"/>
</dbReference>
<keyword evidence="4 6" id="KW-0573">Peptidoglycan synthesis</keyword>
<dbReference type="eggNOG" id="COG1376">
    <property type="taxonomic scope" value="Bacteria"/>
</dbReference>
<keyword evidence="11" id="KW-1185">Reference proteome</keyword>
<evidence type="ECO:0000313" key="10">
    <source>
        <dbReference type="EMBL" id="KFI94248.1"/>
    </source>
</evidence>
<evidence type="ECO:0000259" key="9">
    <source>
        <dbReference type="PROSITE" id="PS52029"/>
    </source>
</evidence>
<keyword evidence="8" id="KW-0472">Membrane</keyword>
<feature type="compositionally biased region" description="Gly residues" evidence="7">
    <location>
        <begin position="109"/>
        <end position="123"/>
    </location>
</feature>
<evidence type="ECO:0000256" key="7">
    <source>
        <dbReference type="SAM" id="MobiDB-lite"/>
    </source>
</evidence>
<keyword evidence="5 6" id="KW-0961">Cell wall biogenesis/degradation</keyword>
<dbReference type="STRING" id="158787.BSCA_2367"/>